<dbReference type="WBParaSite" id="Minc3s00159g06381">
    <property type="protein sequence ID" value="Minc3s00159g06381"/>
    <property type="gene ID" value="Minc3s00159g06381"/>
</dbReference>
<dbReference type="AlphaFoldDB" id="A0A914KXH9"/>
<organism evidence="2 3">
    <name type="scientific">Meloidogyne incognita</name>
    <name type="common">Southern root-knot nematode worm</name>
    <name type="synonym">Oxyuris incognita</name>
    <dbReference type="NCBI Taxonomy" id="6306"/>
    <lineage>
        <taxon>Eukaryota</taxon>
        <taxon>Metazoa</taxon>
        <taxon>Ecdysozoa</taxon>
        <taxon>Nematoda</taxon>
        <taxon>Chromadorea</taxon>
        <taxon>Rhabditida</taxon>
        <taxon>Tylenchina</taxon>
        <taxon>Tylenchomorpha</taxon>
        <taxon>Tylenchoidea</taxon>
        <taxon>Meloidogynidae</taxon>
        <taxon>Meloidogyninae</taxon>
        <taxon>Meloidogyne</taxon>
        <taxon>Meloidogyne incognita group</taxon>
    </lineage>
</organism>
<accession>A0A914KXH9</accession>
<proteinExistence type="predicted"/>
<keyword evidence="1" id="KW-0732">Signal</keyword>
<name>A0A914KXH9_MELIC</name>
<evidence type="ECO:0000256" key="1">
    <source>
        <dbReference type="SAM" id="SignalP"/>
    </source>
</evidence>
<keyword evidence="2" id="KW-1185">Reference proteome</keyword>
<evidence type="ECO:0000313" key="3">
    <source>
        <dbReference type="WBParaSite" id="Minc3s00159g06381"/>
    </source>
</evidence>
<feature type="chain" id="PRO_5037356456" evidence="1">
    <location>
        <begin position="22"/>
        <end position="113"/>
    </location>
</feature>
<protein>
    <submittedName>
        <fullName evidence="3">Uncharacterized protein</fullName>
    </submittedName>
</protein>
<sequence length="113" mass="13231">MSNYYFLLPFIFTLFIITKQQQNNENLVFVPIITSKNTAEYINLIKMLRRPTPLNSADSEMFNYKIQNEQDGRTKRQLAAAFNEGSILTPENRIQREFTEKRFSRIGGNIMMG</sequence>
<dbReference type="Proteomes" id="UP000887563">
    <property type="component" value="Unplaced"/>
</dbReference>
<feature type="signal peptide" evidence="1">
    <location>
        <begin position="1"/>
        <end position="21"/>
    </location>
</feature>
<reference evidence="3" key="1">
    <citation type="submission" date="2022-11" db="UniProtKB">
        <authorList>
            <consortium name="WormBaseParasite"/>
        </authorList>
    </citation>
    <scope>IDENTIFICATION</scope>
</reference>
<evidence type="ECO:0000313" key="2">
    <source>
        <dbReference type="Proteomes" id="UP000887563"/>
    </source>
</evidence>